<name>A0A1Y1MW76_PHOPY</name>
<evidence type="ECO:0000313" key="1">
    <source>
        <dbReference type="EMBL" id="JAV87637.1"/>
    </source>
</evidence>
<accession>A0A1Y1MW76</accession>
<dbReference type="EMBL" id="GEZM01025030">
    <property type="protein sequence ID" value="JAV87637.1"/>
    <property type="molecule type" value="Transcribed_RNA"/>
</dbReference>
<dbReference type="AlphaFoldDB" id="A0A1Y1MW76"/>
<reference evidence="1" key="1">
    <citation type="journal article" date="2016" name="Sci. Rep.">
        <title>Molecular characterization of firefly nuptial gifts: a multi-omics approach sheds light on postcopulatory sexual selection.</title>
        <authorList>
            <person name="Al-Wathiqui N."/>
            <person name="Fallon T.R."/>
            <person name="South A."/>
            <person name="Weng J.K."/>
            <person name="Lewis S.M."/>
        </authorList>
    </citation>
    <scope>NUCLEOTIDE SEQUENCE</scope>
</reference>
<sequence>MNKNDITDVYIESAVKCVRPLYVCVHECGIVFLAENIDALLNVKLNGKISSENVRWLRRGLEKSELCARLVHPLSTYETYGYEYLVINLPPSETLLDHEF</sequence>
<protein>
    <submittedName>
        <fullName evidence="1">Uncharacterized protein</fullName>
    </submittedName>
</protein>
<proteinExistence type="predicted"/>
<organism evidence="1">
    <name type="scientific">Photinus pyralis</name>
    <name type="common">Common eastern firefly</name>
    <name type="synonym">Lampyris pyralis</name>
    <dbReference type="NCBI Taxonomy" id="7054"/>
    <lineage>
        <taxon>Eukaryota</taxon>
        <taxon>Metazoa</taxon>
        <taxon>Ecdysozoa</taxon>
        <taxon>Arthropoda</taxon>
        <taxon>Hexapoda</taxon>
        <taxon>Insecta</taxon>
        <taxon>Pterygota</taxon>
        <taxon>Neoptera</taxon>
        <taxon>Endopterygota</taxon>
        <taxon>Coleoptera</taxon>
        <taxon>Polyphaga</taxon>
        <taxon>Elateriformia</taxon>
        <taxon>Elateroidea</taxon>
        <taxon>Lampyridae</taxon>
        <taxon>Lampyrinae</taxon>
        <taxon>Photinus</taxon>
    </lineage>
</organism>